<dbReference type="InParanoid" id="B8C8P0"/>
<feature type="compositionally biased region" description="Low complexity" evidence="2">
    <location>
        <begin position="819"/>
        <end position="831"/>
    </location>
</feature>
<dbReference type="GO" id="GO:0005886">
    <property type="term" value="C:plasma membrane"/>
    <property type="evidence" value="ECO:0000318"/>
    <property type="project" value="GO_Central"/>
</dbReference>
<feature type="compositionally biased region" description="Polar residues" evidence="2">
    <location>
        <begin position="1307"/>
        <end position="1327"/>
    </location>
</feature>
<feature type="region of interest" description="Disordered" evidence="2">
    <location>
        <begin position="877"/>
        <end position="922"/>
    </location>
</feature>
<dbReference type="KEGG" id="tps:THAPSDRAFT_24076"/>
<gene>
    <name evidence="3" type="ORF">THAPSDRAFT_24076</name>
</gene>
<dbReference type="eggNOG" id="KOG4242">
    <property type="taxonomic scope" value="Eukaryota"/>
</dbReference>
<dbReference type="EMBL" id="CM000645">
    <property type="protein sequence ID" value="EED90518.1"/>
    <property type="molecule type" value="Genomic_DNA"/>
</dbReference>
<reference evidence="3 4" key="1">
    <citation type="journal article" date="2004" name="Science">
        <title>The genome of the diatom Thalassiosira pseudonana: ecology, evolution, and metabolism.</title>
        <authorList>
            <person name="Armbrust E.V."/>
            <person name="Berges J.A."/>
            <person name="Bowler C."/>
            <person name="Green B.R."/>
            <person name="Martinez D."/>
            <person name="Putnam N.H."/>
            <person name="Zhou S."/>
            <person name="Allen A.E."/>
            <person name="Apt K.E."/>
            <person name="Bechner M."/>
            <person name="Brzezinski M.A."/>
            <person name="Chaal B.K."/>
            <person name="Chiovitti A."/>
            <person name="Davis A.K."/>
            <person name="Demarest M.S."/>
            <person name="Detter J.C."/>
            <person name="Glavina T."/>
            <person name="Goodstein D."/>
            <person name="Hadi M.Z."/>
            <person name="Hellsten U."/>
            <person name="Hildebrand M."/>
            <person name="Jenkins B.D."/>
            <person name="Jurka J."/>
            <person name="Kapitonov V.V."/>
            <person name="Kroger N."/>
            <person name="Lau W.W."/>
            <person name="Lane T.W."/>
            <person name="Larimer F.W."/>
            <person name="Lippmeier J.C."/>
            <person name="Lucas S."/>
            <person name="Medina M."/>
            <person name="Montsant A."/>
            <person name="Obornik M."/>
            <person name="Parker M.S."/>
            <person name="Palenik B."/>
            <person name="Pazour G.J."/>
            <person name="Richardson P.M."/>
            <person name="Rynearson T.A."/>
            <person name="Saito M.A."/>
            <person name="Schwartz D.C."/>
            <person name="Thamatrakoln K."/>
            <person name="Valentin K."/>
            <person name="Vardi A."/>
            <person name="Wilkerson F.P."/>
            <person name="Rokhsar D.S."/>
        </authorList>
    </citation>
    <scope>NUCLEOTIDE SEQUENCE [LARGE SCALE GENOMIC DNA]</scope>
    <source>
        <strain evidence="3 4">CCMP1335</strain>
    </source>
</reference>
<feature type="region of interest" description="Disordered" evidence="2">
    <location>
        <begin position="435"/>
        <end position="457"/>
    </location>
</feature>
<accession>B8C8P0</accession>
<dbReference type="InterPro" id="IPR001611">
    <property type="entry name" value="Leu-rich_rpt"/>
</dbReference>
<sequence>MSPPRYHDVGVEQHQRQHGTPSTSDQRRENQLGASAEHAVGTHAEYNHSTSSAGESSHSNAENTNRNNGEEGRRSKSRSIANGGGGKLSLDGTMAAASLVVSNDDDVREHYSNGQSDEEDDASTATARVNNSGIRIGRTGNPIGSMGHLLDDMEDVLINGIRLDDGANDKGEDGSGEGTNGRETRGEEASSSSSNNSNTSPEFPLEISTEGGTSAMLAVGHVMGTTTTTTNMEQAKVVVGEVDAANTGAAAAIDAQSSFLDHSQSSRRPQRAPSPHCNVILKPSNSSRRAPSPYTIGDDYSEISEDRTFNTISDMSSMMSRLEIQKLLEHGRQQGRMMLDGNSNGEVGARRECVGGVGGGGNAVPPTVIHGGGKSDAIMVLYANQSLYASDPQHIHRPTVDAHQRGGGIQRSSALHNAGQQRIAVDMRDHRISPHVQQRNGASLPRSSQASFASSLPHEHYVTSTSASGSSADDGGAPLLMLAAASSAVEDSTVAPSLPGTSIGPSQERPTSPSTIPSLPRPTYGSDEDSLIPRDHGGALALAPPMPPKSPIAARFTSRHQDDDSDCADSLIQGSVDDGRGTDERHYAHGTVSKIPYSPNFASKHLDEEDDDNSFIQRSDAIEESPLFGPYTIQQQPHCQHLHRYPPNYHNDHLQYPQYMTPPIRMNFVYPNHPHHQQQGIPIMPISGSESQTASLNSMQSQSMDGIPHLLYALSSNSFSTSNGMPNNKAQPVGVPGVPSLPSLTSTPPVSAATSPTYALSGSQPTSPVNSDCGGSPKSNSHASNRASSQTTISSTSVGTSVEEGRYELRSAAPVQHISSSSSGNVSSNENIKGGDHHKRTSSATSISLSSNSSEKRSAMSVLELSSKSLADALIPHDEDEESVAEGEGKHNRSNNNSNEKVVSDGGYSADRSSLDLHRGDDFSESGTSFGLDLKQGLPMNVTSASEDEDSRYLNHNENKGTGVPLKASQSIFTKPFHHQEFPSLMDSDTSMSSSFASVATPSLTVNLVESGREGSKEERDGLPHSPEGMGEMSSRFVYNDNGDVAGAMAPIQYYEAPKGSVPLEQFPVATAGVDPKMGIGYEQQRYIVDLEKINEESSGNELASNGLSISSKSSRSGQKRAAAPGVRVSPAIQSKQMQPNGAMNDGFARPQVLQQQPNQQFYNYRHKYYTEQYHYCDDQYTHGHASKADDDTDSTCSSVTLSQAFQNSMQGEDDSCASSVTDEYTQSSSLASTVSSVTLSHALSVDRHEHNQGFYVATRLGDYVEVPNDDAGVGDEVDEKDECDKKDIGRDHAEKDTTKSEEDTFGDSTSKSPHDNSTVSDNTISIDSPGGDIDAVSSTPAVATSAQVATTSEGIETDILNMLIPECGVPIPSVMAKMGKQKSKGGMLLPWHSTRSIQNYQYGGRKKRSGRNHSSNSSIFSISSVHTFRVPSVQFLFAAAEVVSCYVPPPTETPKQPICHLQTFLFGVTGDGFTADCHCDVSRSGSREFPFLTDTTTTSNERLTVQGSATNNSVRRPLIGMLAVGNKKTMNDTMETEEQLDVVYPATAFSEHANIKTPSVTLSSIKSSESGSDMDSNEDNEFMWESEDEFESSSVDEHLRIADAEFSDEEDEVLFGQDNSAVYFTRLLRVKHNDPFGSDYLHLEYGDNTFSTRAWARVGLFLGNNTQLEVLNLSGCELKVEDLRVLMDGLRRNNSLRGIFLRDNGGIGGAEGMAVVASYVDGNNHLEGLDLMNTGLREEGLSVLVPALNKSSIQRLRLGYNINLIREGNSSLGQLNPPELSHLLLIGSNVGREGCLEVAKVLKNRKRTLKKVNLRFCKIDDEGIQSLAEALEGNDTVLDSLFLNDNAITSVGWDHIVEAVCNTSSIEATYLSNHTLKSVGKISANLTRVLDINSTSASPADAGRRKVALVHFGGDDENAQIHLDPIIDLDIRLMPRVLAWVGSECGFFKLHHVVHDWNNPQLFGYPSPDRVHIAELEKEAYNLQEVNDKLRGENKLVGDLKNRNLELEDENVALKAHIQSMEGDACRPRKRQRE</sequence>
<feature type="compositionally biased region" description="Basic and acidic residues" evidence="2">
    <location>
        <begin position="163"/>
        <end position="173"/>
    </location>
</feature>
<feature type="region of interest" description="Disordered" evidence="2">
    <location>
        <begin position="493"/>
        <end position="582"/>
    </location>
</feature>
<keyword evidence="1" id="KW-0175">Coiled coil</keyword>
<organism evidence="3 4">
    <name type="scientific">Thalassiosira pseudonana</name>
    <name type="common">Marine diatom</name>
    <name type="synonym">Cyclotella nana</name>
    <dbReference type="NCBI Taxonomy" id="35128"/>
    <lineage>
        <taxon>Eukaryota</taxon>
        <taxon>Sar</taxon>
        <taxon>Stramenopiles</taxon>
        <taxon>Ochrophyta</taxon>
        <taxon>Bacillariophyta</taxon>
        <taxon>Coscinodiscophyceae</taxon>
        <taxon>Thalassiosirophycidae</taxon>
        <taxon>Thalassiosirales</taxon>
        <taxon>Thalassiosiraceae</taxon>
        <taxon>Thalassiosira</taxon>
    </lineage>
</organism>
<dbReference type="RefSeq" id="XP_002292543.1">
    <property type="nucleotide sequence ID" value="XM_002292507.1"/>
</dbReference>
<dbReference type="PaxDb" id="35128-Thaps24076"/>
<feature type="compositionally biased region" description="Polar residues" evidence="2">
    <location>
        <begin position="123"/>
        <end position="133"/>
    </location>
</feature>
<name>B8C8P0_THAPS</name>
<feature type="compositionally biased region" description="Polar residues" evidence="2">
    <location>
        <begin position="499"/>
        <end position="517"/>
    </location>
</feature>
<dbReference type="InterPro" id="IPR051279">
    <property type="entry name" value="PP1-Reg/Actin-Interact_Protein"/>
</dbReference>
<feature type="compositionally biased region" description="Low complexity" evidence="2">
    <location>
        <begin position="732"/>
        <end position="757"/>
    </location>
</feature>
<dbReference type="Gene3D" id="3.80.10.10">
    <property type="entry name" value="Ribonuclease Inhibitor"/>
    <property type="match status" value="2"/>
</dbReference>
<feature type="compositionally biased region" description="Low complexity" evidence="2">
    <location>
        <begin position="1103"/>
        <end position="1124"/>
    </location>
</feature>
<evidence type="ECO:0000256" key="1">
    <source>
        <dbReference type="SAM" id="Coils"/>
    </source>
</evidence>
<reference evidence="3 4" key="2">
    <citation type="journal article" date="2008" name="Nature">
        <title>The Phaeodactylum genome reveals the evolutionary history of diatom genomes.</title>
        <authorList>
            <person name="Bowler C."/>
            <person name="Allen A.E."/>
            <person name="Badger J.H."/>
            <person name="Grimwood J."/>
            <person name="Jabbari K."/>
            <person name="Kuo A."/>
            <person name="Maheswari U."/>
            <person name="Martens C."/>
            <person name="Maumus F."/>
            <person name="Otillar R.P."/>
            <person name="Rayko E."/>
            <person name="Salamov A."/>
            <person name="Vandepoele K."/>
            <person name="Beszteri B."/>
            <person name="Gruber A."/>
            <person name="Heijde M."/>
            <person name="Katinka M."/>
            <person name="Mock T."/>
            <person name="Valentin K."/>
            <person name="Verret F."/>
            <person name="Berges J.A."/>
            <person name="Brownlee C."/>
            <person name="Cadoret J.P."/>
            <person name="Chiovitti A."/>
            <person name="Choi C.J."/>
            <person name="Coesel S."/>
            <person name="De Martino A."/>
            <person name="Detter J.C."/>
            <person name="Durkin C."/>
            <person name="Falciatore A."/>
            <person name="Fournet J."/>
            <person name="Haruta M."/>
            <person name="Huysman M.J."/>
            <person name="Jenkins B.D."/>
            <person name="Jiroutova K."/>
            <person name="Jorgensen R.E."/>
            <person name="Joubert Y."/>
            <person name="Kaplan A."/>
            <person name="Kroger N."/>
            <person name="Kroth P.G."/>
            <person name="La Roche J."/>
            <person name="Lindquist E."/>
            <person name="Lommer M."/>
            <person name="Martin-Jezequel V."/>
            <person name="Lopez P.J."/>
            <person name="Lucas S."/>
            <person name="Mangogna M."/>
            <person name="McGinnis K."/>
            <person name="Medlin L.K."/>
            <person name="Montsant A."/>
            <person name="Oudot-Le Secq M.P."/>
            <person name="Napoli C."/>
            <person name="Obornik M."/>
            <person name="Parker M.S."/>
            <person name="Petit J.L."/>
            <person name="Porcel B.M."/>
            <person name="Poulsen N."/>
            <person name="Robison M."/>
            <person name="Rychlewski L."/>
            <person name="Rynearson T.A."/>
            <person name="Schmutz J."/>
            <person name="Shapiro H."/>
            <person name="Siaut M."/>
            <person name="Stanley M."/>
            <person name="Sussman M.R."/>
            <person name="Taylor A.R."/>
            <person name="Vardi A."/>
            <person name="von Dassow P."/>
            <person name="Vyverman W."/>
            <person name="Willis A."/>
            <person name="Wyrwicz L.S."/>
            <person name="Rokhsar D.S."/>
            <person name="Weissenbach J."/>
            <person name="Armbrust E.V."/>
            <person name="Green B.R."/>
            <person name="Van de Peer Y."/>
            <person name="Grigoriev I.V."/>
        </authorList>
    </citation>
    <scope>NUCLEOTIDE SEQUENCE [LARGE SCALE GENOMIC DNA]</scope>
    <source>
        <strain evidence="3 4">CCMP1335</strain>
    </source>
</reference>
<dbReference type="GeneID" id="7446978"/>
<dbReference type="HOGENOM" id="CLU_233363_0_0_1"/>
<evidence type="ECO:0000313" key="4">
    <source>
        <dbReference type="Proteomes" id="UP000001449"/>
    </source>
</evidence>
<dbReference type="GO" id="GO:0030027">
    <property type="term" value="C:lamellipodium"/>
    <property type="evidence" value="ECO:0000318"/>
    <property type="project" value="GO_Central"/>
</dbReference>
<dbReference type="Proteomes" id="UP000001449">
    <property type="component" value="Chromosome 9"/>
</dbReference>
<dbReference type="Pfam" id="PF13516">
    <property type="entry name" value="LRR_6"/>
    <property type="match status" value="1"/>
</dbReference>
<feature type="region of interest" description="Disordered" evidence="2">
    <location>
        <begin position="1"/>
        <end position="139"/>
    </location>
</feature>
<dbReference type="PANTHER" id="PTHR24112">
    <property type="entry name" value="LEUCINE-RICH REPEAT, ISOFORM F-RELATED"/>
    <property type="match status" value="1"/>
</dbReference>
<feature type="region of interest" description="Disordered" evidence="2">
    <location>
        <begin position="163"/>
        <end position="207"/>
    </location>
</feature>
<feature type="compositionally biased region" description="Low complexity" evidence="2">
    <location>
        <begin position="788"/>
        <end position="801"/>
    </location>
</feature>
<feature type="region of interest" description="Disordered" evidence="2">
    <location>
        <begin position="1098"/>
        <end position="1128"/>
    </location>
</feature>
<dbReference type="InterPro" id="IPR032675">
    <property type="entry name" value="LRR_dom_sf"/>
</dbReference>
<feature type="region of interest" description="Disordered" evidence="2">
    <location>
        <begin position="1010"/>
        <end position="1034"/>
    </location>
</feature>
<feature type="compositionally biased region" description="Polar residues" evidence="2">
    <location>
        <begin position="435"/>
        <end position="454"/>
    </location>
</feature>
<feature type="coiled-coil region" evidence="1">
    <location>
        <begin position="1974"/>
        <end position="2025"/>
    </location>
</feature>
<feature type="compositionally biased region" description="Basic and acidic residues" evidence="2">
    <location>
        <begin position="1011"/>
        <end position="1023"/>
    </location>
</feature>
<dbReference type="SMART" id="SM00368">
    <property type="entry name" value="LRR_RI"/>
    <property type="match status" value="3"/>
</dbReference>
<feature type="compositionally biased region" description="Basic and acidic residues" evidence="2">
    <location>
        <begin position="913"/>
        <end position="922"/>
    </location>
</feature>
<feature type="compositionally biased region" description="Low complexity" evidence="2">
    <location>
        <begin position="842"/>
        <end position="853"/>
    </location>
</feature>
<evidence type="ECO:0000313" key="3">
    <source>
        <dbReference type="EMBL" id="EED90518.1"/>
    </source>
</evidence>
<feature type="region of interest" description="Disordered" evidence="2">
    <location>
        <begin position="1268"/>
        <end position="1339"/>
    </location>
</feature>
<keyword evidence="4" id="KW-1185">Reference proteome</keyword>
<feature type="region of interest" description="Disordered" evidence="2">
    <location>
        <begin position="722"/>
        <end position="856"/>
    </location>
</feature>
<feature type="compositionally biased region" description="Basic and acidic residues" evidence="2">
    <location>
        <begin position="1"/>
        <end position="15"/>
    </location>
</feature>
<feature type="compositionally biased region" description="Polar residues" evidence="2">
    <location>
        <begin position="777"/>
        <end position="787"/>
    </location>
</feature>
<dbReference type="PANTHER" id="PTHR24112:SF66">
    <property type="entry name" value="LEUCINE-RICH REPEAT, ISOFORM F"/>
    <property type="match status" value="1"/>
</dbReference>
<feature type="compositionally biased region" description="Polar residues" evidence="2">
    <location>
        <begin position="758"/>
        <end position="770"/>
    </location>
</feature>
<feature type="compositionally biased region" description="Low complexity" evidence="2">
    <location>
        <begin position="190"/>
        <end position="200"/>
    </location>
</feature>
<evidence type="ECO:0000256" key="2">
    <source>
        <dbReference type="SAM" id="MobiDB-lite"/>
    </source>
</evidence>
<dbReference type="GO" id="GO:0034315">
    <property type="term" value="P:regulation of Arp2/3 complex-mediated actin nucleation"/>
    <property type="evidence" value="ECO:0000318"/>
    <property type="project" value="GO_Central"/>
</dbReference>
<feature type="compositionally biased region" description="Low complexity" evidence="2">
    <location>
        <begin position="47"/>
        <end position="67"/>
    </location>
</feature>
<feature type="compositionally biased region" description="Basic and acidic residues" evidence="2">
    <location>
        <begin position="1283"/>
        <end position="1303"/>
    </location>
</feature>
<dbReference type="SUPFAM" id="SSF52047">
    <property type="entry name" value="RNI-like"/>
    <property type="match status" value="1"/>
</dbReference>
<feature type="compositionally biased region" description="Acidic residues" evidence="2">
    <location>
        <begin position="1273"/>
        <end position="1282"/>
    </location>
</feature>
<protein>
    <submittedName>
        <fullName evidence="3">Uncharacterized protein</fullName>
    </submittedName>
</protein>
<proteinExistence type="predicted"/>
<dbReference type="GO" id="GO:0016477">
    <property type="term" value="P:cell migration"/>
    <property type="evidence" value="ECO:0000318"/>
    <property type="project" value="GO_Central"/>
</dbReference>
<feature type="region of interest" description="Disordered" evidence="2">
    <location>
        <begin position="258"/>
        <end position="299"/>
    </location>
</feature>